<dbReference type="RefSeq" id="WP_154265251.1">
    <property type="nucleotide sequence ID" value="NZ_WKQM01000001.1"/>
</dbReference>
<evidence type="ECO:0000313" key="1">
    <source>
        <dbReference type="EMBL" id="MSC50336.1"/>
    </source>
</evidence>
<gene>
    <name evidence="1" type="ORF">GKE10_00085</name>
</gene>
<dbReference type="EMBL" id="WKQM01000001">
    <property type="protein sequence ID" value="MSC50336.1"/>
    <property type="molecule type" value="Genomic_DNA"/>
</dbReference>
<sequence length="95" mass="10792">MGDIYDLAIHARRNREVADVDGVSYVVPTMGYNWFHWKGCRWSGQWIHGAEAETHFGTLQVYDNGTWHPVVAFSHGYMGPAVDYTVAGVKMFKEV</sequence>
<comment type="caution">
    <text evidence="1">The sequence shown here is derived from an EMBL/GenBank/DDBJ whole genome shotgun (WGS) entry which is preliminary data.</text>
</comment>
<dbReference type="Proteomes" id="UP000462091">
    <property type="component" value="Unassembled WGS sequence"/>
</dbReference>
<dbReference type="AlphaFoldDB" id="A0A844D644"/>
<protein>
    <submittedName>
        <fullName evidence="1">Uncharacterized protein</fullName>
    </submittedName>
</protein>
<reference evidence="1 2" key="1">
    <citation type="journal article" date="2019" name="Nat. Med.">
        <title>A library of human gut bacterial isolates paired with longitudinal multiomics data enables mechanistic microbiome research.</title>
        <authorList>
            <person name="Poyet M."/>
            <person name="Groussin M."/>
            <person name="Gibbons S.M."/>
            <person name="Avila-Pacheco J."/>
            <person name="Jiang X."/>
            <person name="Kearney S.M."/>
            <person name="Perrotta A.R."/>
            <person name="Berdy B."/>
            <person name="Zhao S."/>
            <person name="Lieberman T.D."/>
            <person name="Swanson P.K."/>
            <person name="Smith M."/>
            <person name="Roesemann S."/>
            <person name="Alexander J.E."/>
            <person name="Rich S.A."/>
            <person name="Livny J."/>
            <person name="Vlamakis H."/>
            <person name="Clish C."/>
            <person name="Bullock K."/>
            <person name="Deik A."/>
            <person name="Scott J."/>
            <person name="Pierce K.A."/>
            <person name="Xavier R.J."/>
            <person name="Alm E.J."/>
        </authorList>
    </citation>
    <scope>NUCLEOTIDE SEQUENCE [LARGE SCALE GENOMIC DNA]</scope>
    <source>
        <strain evidence="1 2">BIOML-B1</strain>
    </source>
</reference>
<accession>A0A844D644</accession>
<name>A0A844D644_9FIRM</name>
<evidence type="ECO:0000313" key="2">
    <source>
        <dbReference type="Proteomes" id="UP000462091"/>
    </source>
</evidence>
<proteinExistence type="predicted"/>
<organism evidence="1 2">
    <name type="scientific">Faecalibacterium prausnitzii</name>
    <dbReference type="NCBI Taxonomy" id="853"/>
    <lineage>
        <taxon>Bacteria</taxon>
        <taxon>Bacillati</taxon>
        <taxon>Bacillota</taxon>
        <taxon>Clostridia</taxon>
        <taxon>Eubacteriales</taxon>
        <taxon>Oscillospiraceae</taxon>
        <taxon>Faecalibacterium</taxon>
    </lineage>
</organism>